<evidence type="ECO:0000313" key="3">
    <source>
        <dbReference type="EMBL" id="MDT0596012.1"/>
    </source>
</evidence>
<accession>A0ABU2ZTQ6</accession>
<comment type="caution">
    <text evidence="3">The sequence shown here is derived from an EMBL/GenBank/DDBJ whole genome shotgun (WGS) entry which is preliminary data.</text>
</comment>
<dbReference type="InterPro" id="IPR023393">
    <property type="entry name" value="START-like_dom_sf"/>
</dbReference>
<dbReference type="EMBL" id="JAVRHX010000004">
    <property type="protein sequence ID" value="MDT0596012.1"/>
    <property type="molecule type" value="Genomic_DNA"/>
</dbReference>
<dbReference type="Proteomes" id="UP001253545">
    <property type="component" value="Unassembled WGS sequence"/>
</dbReference>
<sequence length="145" mass="16465">MYDFTLKGVLNADIDLVYEAFNEPSVLSKWFAPGDLIVSQFVSNFLEGGDFRVVFQSPDGFQQSAVGTYQQIEQNALISFTWRWDDTNDITKVKVCFKQTPNLSTQIELSQSGFHVENEMLLQQHGWMASLEKLSLVTRQSTVSV</sequence>
<dbReference type="CDD" id="cd07814">
    <property type="entry name" value="SRPBCC_CalC_Aha1-like"/>
    <property type="match status" value="1"/>
</dbReference>
<feature type="domain" description="Activator of Hsp90 ATPase homologue 1/2-like C-terminal" evidence="2">
    <location>
        <begin position="11"/>
        <end position="135"/>
    </location>
</feature>
<comment type="similarity">
    <text evidence="1">Belongs to the AHA1 family.</text>
</comment>
<evidence type="ECO:0000259" key="2">
    <source>
        <dbReference type="Pfam" id="PF08327"/>
    </source>
</evidence>
<organism evidence="3 4">
    <name type="scientific">Glaciecola petra</name>
    <dbReference type="NCBI Taxonomy" id="3075602"/>
    <lineage>
        <taxon>Bacteria</taxon>
        <taxon>Pseudomonadati</taxon>
        <taxon>Pseudomonadota</taxon>
        <taxon>Gammaproteobacteria</taxon>
        <taxon>Alteromonadales</taxon>
        <taxon>Alteromonadaceae</taxon>
        <taxon>Glaciecola</taxon>
    </lineage>
</organism>
<dbReference type="RefSeq" id="WP_311369525.1">
    <property type="nucleotide sequence ID" value="NZ_JAVRHX010000004.1"/>
</dbReference>
<dbReference type="Pfam" id="PF08327">
    <property type="entry name" value="AHSA1"/>
    <property type="match status" value="1"/>
</dbReference>
<gene>
    <name evidence="3" type="ORF">RM552_14245</name>
</gene>
<proteinExistence type="inferred from homology"/>
<dbReference type="SUPFAM" id="SSF55961">
    <property type="entry name" value="Bet v1-like"/>
    <property type="match status" value="1"/>
</dbReference>
<dbReference type="Gene3D" id="3.30.530.20">
    <property type="match status" value="1"/>
</dbReference>
<evidence type="ECO:0000256" key="1">
    <source>
        <dbReference type="ARBA" id="ARBA00006817"/>
    </source>
</evidence>
<reference evidence="3 4" key="1">
    <citation type="submission" date="2023-09" db="EMBL/GenBank/DDBJ databases">
        <authorList>
            <person name="Rey-Velasco X."/>
        </authorList>
    </citation>
    <scope>NUCLEOTIDE SEQUENCE [LARGE SCALE GENOMIC DNA]</scope>
    <source>
        <strain evidence="3 4">P117</strain>
    </source>
</reference>
<evidence type="ECO:0000313" key="4">
    <source>
        <dbReference type="Proteomes" id="UP001253545"/>
    </source>
</evidence>
<dbReference type="InterPro" id="IPR013538">
    <property type="entry name" value="ASHA1/2-like_C"/>
</dbReference>
<protein>
    <submittedName>
        <fullName evidence="3">SRPBCC domain-containing protein</fullName>
    </submittedName>
</protein>
<keyword evidence="4" id="KW-1185">Reference proteome</keyword>
<name>A0ABU2ZTQ6_9ALTE</name>